<sequence>MNKAKILLALKLSAVVSVQFC</sequence>
<protein>
    <submittedName>
        <fullName evidence="1">Uncharacterized protein</fullName>
    </submittedName>
</protein>
<proteinExistence type="predicted"/>
<organism evidence="1">
    <name type="scientific">Anguilla anguilla</name>
    <name type="common">European freshwater eel</name>
    <name type="synonym">Muraena anguilla</name>
    <dbReference type="NCBI Taxonomy" id="7936"/>
    <lineage>
        <taxon>Eukaryota</taxon>
        <taxon>Metazoa</taxon>
        <taxon>Chordata</taxon>
        <taxon>Craniata</taxon>
        <taxon>Vertebrata</taxon>
        <taxon>Euteleostomi</taxon>
        <taxon>Actinopterygii</taxon>
        <taxon>Neopterygii</taxon>
        <taxon>Teleostei</taxon>
        <taxon>Anguilliformes</taxon>
        <taxon>Anguillidae</taxon>
        <taxon>Anguilla</taxon>
    </lineage>
</organism>
<dbReference type="AlphaFoldDB" id="A0A0E9TXM5"/>
<accession>A0A0E9TXM5</accession>
<reference evidence="1" key="2">
    <citation type="journal article" date="2015" name="Fish Shellfish Immunol.">
        <title>Early steps in the European eel (Anguilla anguilla)-Vibrio vulnificus interaction in the gills: Role of the RtxA13 toxin.</title>
        <authorList>
            <person name="Callol A."/>
            <person name="Pajuelo D."/>
            <person name="Ebbesson L."/>
            <person name="Teles M."/>
            <person name="MacKenzie S."/>
            <person name="Amaro C."/>
        </authorList>
    </citation>
    <scope>NUCLEOTIDE SEQUENCE</scope>
</reference>
<name>A0A0E9TXM5_ANGAN</name>
<reference evidence="1" key="1">
    <citation type="submission" date="2014-11" db="EMBL/GenBank/DDBJ databases">
        <authorList>
            <person name="Amaro Gonzalez C."/>
        </authorList>
    </citation>
    <scope>NUCLEOTIDE SEQUENCE</scope>
</reference>
<dbReference type="EMBL" id="GBXM01051084">
    <property type="protein sequence ID" value="JAH57493.1"/>
    <property type="molecule type" value="Transcribed_RNA"/>
</dbReference>
<evidence type="ECO:0000313" key="1">
    <source>
        <dbReference type="EMBL" id="JAH57493.1"/>
    </source>
</evidence>